<evidence type="ECO:0000313" key="2">
    <source>
        <dbReference type="EMBL" id="ACI64670.1"/>
    </source>
</evidence>
<dbReference type="KEGG" id="tps:THAPS_23593"/>
<dbReference type="EMBL" id="CP001160">
    <property type="protein sequence ID" value="ACI64670.1"/>
    <property type="molecule type" value="Genomic_DNA"/>
</dbReference>
<accession>B5YNP9</accession>
<dbReference type="GeneID" id="7450568"/>
<feature type="non-terminal residue" evidence="2">
    <location>
        <position position="262"/>
    </location>
</feature>
<dbReference type="HOGENOM" id="CLU_1063954_0_0_1"/>
<dbReference type="PaxDb" id="35128-Thaps23593"/>
<feature type="chain" id="PRO_5013197881" evidence="1">
    <location>
        <begin position="16"/>
        <end position="262"/>
    </location>
</feature>
<proteinExistence type="predicted"/>
<dbReference type="InterPro" id="IPR057490">
    <property type="entry name" value="DPC4_N"/>
</dbReference>
<evidence type="ECO:0000256" key="1">
    <source>
        <dbReference type="SAM" id="SignalP"/>
    </source>
</evidence>
<dbReference type="InParanoid" id="B5YNP9"/>
<dbReference type="AlphaFoldDB" id="B5YNP9"/>
<dbReference type="eggNOG" id="ENOG502QZH0">
    <property type="taxonomic scope" value="Eukaryota"/>
</dbReference>
<evidence type="ECO:0000313" key="3">
    <source>
        <dbReference type="Proteomes" id="UP000001449"/>
    </source>
</evidence>
<reference evidence="2 3" key="1">
    <citation type="journal article" date="2004" name="Science">
        <title>The genome of the diatom Thalassiosira pseudonana: ecology, evolution, and metabolism.</title>
        <authorList>
            <person name="Armbrust E.V."/>
            <person name="Berges J.A."/>
            <person name="Bowler C."/>
            <person name="Green B.R."/>
            <person name="Martinez D."/>
            <person name="Putnam N.H."/>
            <person name="Zhou S."/>
            <person name="Allen A.E."/>
            <person name="Apt K.E."/>
            <person name="Bechner M."/>
            <person name="Brzezinski M.A."/>
            <person name="Chaal B.K."/>
            <person name="Chiovitti A."/>
            <person name="Davis A.K."/>
            <person name="Demarest M.S."/>
            <person name="Detter J.C."/>
            <person name="Glavina T."/>
            <person name="Goodstein D."/>
            <person name="Hadi M.Z."/>
            <person name="Hellsten U."/>
            <person name="Hildebrand M."/>
            <person name="Jenkins B.D."/>
            <person name="Jurka J."/>
            <person name="Kapitonov V.V."/>
            <person name="Kroger N."/>
            <person name="Lau W.W."/>
            <person name="Lane T.W."/>
            <person name="Larimer F.W."/>
            <person name="Lippmeier J.C."/>
            <person name="Lucas S."/>
            <person name="Medina M."/>
            <person name="Montsant A."/>
            <person name="Obornik M."/>
            <person name="Parker M.S."/>
            <person name="Palenik B."/>
            <person name="Pazour G.J."/>
            <person name="Richardson P.M."/>
            <person name="Rynearson T.A."/>
            <person name="Saito M.A."/>
            <person name="Schwartz D.C."/>
            <person name="Thamatrakoln K."/>
            <person name="Valentin K."/>
            <person name="Vardi A."/>
            <person name="Wilkerson F.P."/>
            <person name="Rokhsar D.S."/>
        </authorList>
    </citation>
    <scope>NUCLEOTIDE SEQUENCE [LARGE SCALE GENOMIC DNA]</scope>
    <source>
        <strain evidence="2 3">CCMP1335</strain>
    </source>
</reference>
<name>B5YNP9_THAPS</name>
<organism evidence="2 3">
    <name type="scientific">Thalassiosira pseudonana</name>
    <name type="common">Marine diatom</name>
    <name type="synonym">Cyclotella nana</name>
    <dbReference type="NCBI Taxonomy" id="35128"/>
    <lineage>
        <taxon>Eukaryota</taxon>
        <taxon>Sar</taxon>
        <taxon>Stramenopiles</taxon>
        <taxon>Ochrophyta</taxon>
        <taxon>Bacillariophyta</taxon>
        <taxon>Coscinodiscophyceae</taxon>
        <taxon>Thalassiosirophycidae</taxon>
        <taxon>Thalassiosirales</taxon>
        <taxon>Thalassiosiraceae</taxon>
        <taxon>Thalassiosira</taxon>
    </lineage>
</organism>
<gene>
    <name evidence="2" type="ORF">THAPS_23593</name>
</gene>
<keyword evidence="3" id="KW-1185">Reference proteome</keyword>
<reference evidence="2 3" key="2">
    <citation type="journal article" date="2008" name="Nature">
        <title>The Phaeodactylum genome reveals the evolutionary history of diatom genomes.</title>
        <authorList>
            <person name="Bowler C."/>
            <person name="Allen A.E."/>
            <person name="Badger J.H."/>
            <person name="Grimwood J."/>
            <person name="Jabbari K."/>
            <person name="Kuo A."/>
            <person name="Maheswari U."/>
            <person name="Martens C."/>
            <person name="Maumus F."/>
            <person name="Otillar R.P."/>
            <person name="Rayko E."/>
            <person name="Salamov A."/>
            <person name="Vandepoele K."/>
            <person name="Beszteri B."/>
            <person name="Gruber A."/>
            <person name="Heijde M."/>
            <person name="Katinka M."/>
            <person name="Mock T."/>
            <person name="Valentin K."/>
            <person name="Verret F."/>
            <person name="Berges J.A."/>
            <person name="Brownlee C."/>
            <person name="Cadoret J.P."/>
            <person name="Chiovitti A."/>
            <person name="Choi C.J."/>
            <person name="Coesel S."/>
            <person name="De Martino A."/>
            <person name="Detter J.C."/>
            <person name="Durkin C."/>
            <person name="Falciatore A."/>
            <person name="Fournet J."/>
            <person name="Haruta M."/>
            <person name="Huysman M.J."/>
            <person name="Jenkins B.D."/>
            <person name="Jiroutova K."/>
            <person name="Jorgensen R.E."/>
            <person name="Joubert Y."/>
            <person name="Kaplan A."/>
            <person name="Kroger N."/>
            <person name="Kroth P.G."/>
            <person name="La Roche J."/>
            <person name="Lindquist E."/>
            <person name="Lommer M."/>
            <person name="Martin-Jezequel V."/>
            <person name="Lopez P.J."/>
            <person name="Lucas S."/>
            <person name="Mangogna M."/>
            <person name="McGinnis K."/>
            <person name="Medlin L.K."/>
            <person name="Montsant A."/>
            <person name="Oudot-Le Secq M.P."/>
            <person name="Napoli C."/>
            <person name="Obornik M."/>
            <person name="Parker M.S."/>
            <person name="Petit J.L."/>
            <person name="Porcel B.M."/>
            <person name="Poulsen N."/>
            <person name="Robison M."/>
            <person name="Rychlewski L."/>
            <person name="Rynearson T.A."/>
            <person name="Schmutz J."/>
            <person name="Shapiro H."/>
            <person name="Siaut M."/>
            <person name="Stanley M."/>
            <person name="Sussman M.R."/>
            <person name="Taylor A.R."/>
            <person name="Vardi A."/>
            <person name="von Dassow P."/>
            <person name="Vyverman W."/>
            <person name="Willis A."/>
            <person name="Wyrwicz L.S."/>
            <person name="Rokhsar D.S."/>
            <person name="Weissenbach J."/>
            <person name="Armbrust E.V."/>
            <person name="Green B.R."/>
            <person name="Van de Peer Y."/>
            <person name="Grigoriev I.V."/>
        </authorList>
    </citation>
    <scope>NUCLEOTIDE SEQUENCE [LARGE SCALE GENOMIC DNA]</scope>
    <source>
        <strain evidence="2 3">CCMP1335</strain>
    </source>
</reference>
<dbReference type="Pfam" id="PF25197">
    <property type="entry name" value="DPC4_N"/>
    <property type="match status" value="1"/>
</dbReference>
<feature type="signal peptide" evidence="1">
    <location>
        <begin position="1"/>
        <end position="15"/>
    </location>
</feature>
<dbReference type="Proteomes" id="UP000001449">
    <property type="component" value="Chromosome 7"/>
</dbReference>
<sequence length="262" mass="27586">MRFTNSILLLATTEAFTTPLPRSGTTASTSSAINAHIDTRWSIAPQELGVHSTNPPKGYVPPPSTHVDTRHSVIAQEIGIWPDSPPAGYSPTPTEHIDTRHSVIPQEYHSTGGKMDAVAEVEREMDDADCTQFEHMFTTIPHHSYHTTRLSTHTQPSSLYQIGYWPTTPPPGWVCPNAEGCSGEEIRDAWVSYAPYGKQGHVGALGDVGCPGGGTWCYGDSGPAVSSSGSSSLNRAAAQNVAAALAGLGGGSGATAVRGPPK</sequence>
<keyword evidence="1" id="KW-0732">Signal</keyword>
<protein>
    <submittedName>
        <fullName evidence="2">Uncharacterized protein</fullName>
    </submittedName>
</protein>
<dbReference type="RefSeq" id="XP_002295953.1">
    <property type="nucleotide sequence ID" value="XM_002295917.1"/>
</dbReference>